<keyword evidence="2" id="KW-0812">Transmembrane</keyword>
<dbReference type="Gene3D" id="3.20.20.370">
    <property type="entry name" value="Glycoside hydrolase/deacetylase"/>
    <property type="match status" value="1"/>
</dbReference>
<feature type="compositionally biased region" description="Low complexity" evidence="1">
    <location>
        <begin position="192"/>
        <end position="214"/>
    </location>
</feature>
<feature type="transmembrane region" description="Helical" evidence="2">
    <location>
        <begin position="39"/>
        <end position="62"/>
    </location>
</feature>
<feature type="compositionally biased region" description="Low complexity" evidence="1">
    <location>
        <begin position="97"/>
        <end position="124"/>
    </location>
</feature>
<evidence type="ECO:0000256" key="2">
    <source>
        <dbReference type="SAM" id="Phobius"/>
    </source>
</evidence>
<evidence type="ECO:0000256" key="1">
    <source>
        <dbReference type="SAM" id="MobiDB-lite"/>
    </source>
</evidence>
<dbReference type="InterPro" id="IPR011330">
    <property type="entry name" value="Glyco_hydro/deAcase_b/a-brl"/>
</dbReference>
<accession>A0ABZ1DYA3</accession>
<keyword evidence="2" id="KW-1133">Transmembrane helix</keyword>
<dbReference type="EMBL" id="CP135443">
    <property type="protein sequence ID" value="WRY33221.1"/>
    <property type="molecule type" value="Genomic_DNA"/>
</dbReference>
<name>A0ABZ1DYA3_9RHOB</name>
<feature type="region of interest" description="Disordered" evidence="1">
    <location>
        <begin position="97"/>
        <end position="233"/>
    </location>
</feature>
<evidence type="ECO:0000313" key="3">
    <source>
        <dbReference type="EMBL" id="WRY33221.1"/>
    </source>
</evidence>
<dbReference type="Pfam" id="PF04748">
    <property type="entry name" value="Polysacc_deac_2"/>
    <property type="match status" value="1"/>
</dbReference>
<keyword evidence="4" id="KW-1185">Reference proteome</keyword>
<keyword evidence="2" id="KW-0472">Membrane</keyword>
<dbReference type="InterPro" id="IPR006837">
    <property type="entry name" value="Divergent_DAC"/>
</dbReference>
<organism evidence="3 4">
    <name type="scientific">Thioclava litoralis</name>
    <dbReference type="NCBI Taxonomy" id="3076557"/>
    <lineage>
        <taxon>Bacteria</taxon>
        <taxon>Pseudomonadati</taxon>
        <taxon>Pseudomonadota</taxon>
        <taxon>Alphaproteobacteria</taxon>
        <taxon>Rhodobacterales</taxon>
        <taxon>Paracoccaceae</taxon>
        <taxon>Thioclava</taxon>
    </lineage>
</organism>
<reference evidence="3 4" key="1">
    <citation type="submission" date="2023-09" db="EMBL/GenBank/DDBJ databases">
        <title>Thioclava shenzhenensis sp. nov., a multidrug resistant bacteria-antagonizing species isolated from coastal seawater.</title>
        <authorList>
            <person name="Long M."/>
        </authorList>
    </citation>
    <scope>NUCLEOTIDE SEQUENCE [LARGE SCALE GENOMIC DNA]</scope>
    <source>
        <strain evidence="3 4">FTW29</strain>
    </source>
</reference>
<gene>
    <name evidence="3" type="ORF">RPE78_11075</name>
</gene>
<protein>
    <submittedName>
        <fullName evidence="3">Divergent polysaccharide deacetylase family protein</fullName>
    </submittedName>
</protein>
<sequence>MSRYRCPQRGAMVKGGTHEFVSLCGENGKNEGVCLMVRGLLSGVAAGAIVSVLGLGAVSLMAPVGRQDAAPLPQSLPAANQSSAGLTGETERIADGARAGGAPQAAGSGQSAGHGLSAPSVLSPEPLPVPDQSPSLPQALPAPDDSTNAPPAFGETLSDPAGDRHDARMPAPVQNGTGDAAFARLSDPAPRPAAGQAAPDPKAAQTAEDAQATAPSAIEQIPVPPPGEVVVPDLPGAEAVEEPQVVPPAALGQTEPRPAASTAQEIVLLPDGSQVLPDGRVQKPRVFAAGEQPRPSADPAIPTDRLAHIEAPLAGGPDAGGAGDTPADTPAWQRFRAGFSVPADTSLFSVMLIDRGIAKGGLDETTLRTLGFPVTIVLDPSRADARMAAQAYHAAGVEVAILMTGLPEAPTAQDLDVAMEAWRQAVPQAVALVEPVQPVVQNNRQLAQHLMELAQRDGLALVTQDKGSNATDQLAQSQNWPEARIWRVLDDGRERASRIARELVRAEFEAKRDGKAVVMLTAWPESIAGLRDWADGQHDGVVLSPVTAQFAEP</sequence>
<dbReference type="Proteomes" id="UP001623290">
    <property type="component" value="Chromosome"/>
</dbReference>
<evidence type="ECO:0000313" key="4">
    <source>
        <dbReference type="Proteomes" id="UP001623290"/>
    </source>
</evidence>
<dbReference type="SUPFAM" id="SSF88713">
    <property type="entry name" value="Glycoside hydrolase/deacetylase"/>
    <property type="match status" value="1"/>
</dbReference>
<proteinExistence type="predicted"/>
<dbReference type="RefSeq" id="WP_406720580.1">
    <property type="nucleotide sequence ID" value="NZ_CP135443.1"/>
</dbReference>